<dbReference type="Gene3D" id="3.40.50.11540">
    <property type="entry name" value="NADH-ubiquinone oxidoreductase 51kDa subunit"/>
    <property type="match status" value="1"/>
</dbReference>
<dbReference type="CDD" id="cd02980">
    <property type="entry name" value="TRX_Fd_family"/>
    <property type="match status" value="1"/>
</dbReference>
<dbReference type="InterPro" id="IPR019554">
    <property type="entry name" value="Soluble_ligand-bd"/>
</dbReference>
<feature type="domain" description="4Fe-4S ferredoxin-type" evidence="6">
    <location>
        <begin position="536"/>
        <end position="565"/>
    </location>
</feature>
<dbReference type="SUPFAM" id="SSF142019">
    <property type="entry name" value="Nqo1 FMN-binding domain-like"/>
    <property type="match status" value="1"/>
</dbReference>
<dbReference type="PANTHER" id="PTHR43578:SF3">
    <property type="entry name" value="NADH-QUINONE OXIDOREDUCTASE SUBUNIT F"/>
    <property type="match status" value="1"/>
</dbReference>
<dbReference type="GO" id="GO:0008137">
    <property type="term" value="F:NADH dehydrogenase (ubiquinone) activity"/>
    <property type="evidence" value="ECO:0007669"/>
    <property type="project" value="InterPro"/>
</dbReference>
<dbReference type="Proteomes" id="UP000050430">
    <property type="component" value="Unassembled WGS sequence"/>
</dbReference>
<gene>
    <name evidence="7" type="ORF">ADM99_01115</name>
</gene>
<evidence type="ECO:0000313" key="8">
    <source>
        <dbReference type="Proteomes" id="UP000050430"/>
    </source>
</evidence>
<keyword evidence="3" id="KW-0479">Metal-binding</keyword>
<dbReference type="Pfam" id="PF01512">
    <property type="entry name" value="Complex1_51K"/>
    <property type="match status" value="1"/>
</dbReference>
<evidence type="ECO:0000256" key="1">
    <source>
        <dbReference type="ARBA" id="ARBA00007523"/>
    </source>
</evidence>
<dbReference type="InterPro" id="IPR037225">
    <property type="entry name" value="Nuo51_FMN-bd_sf"/>
</dbReference>
<dbReference type="Pfam" id="PF12838">
    <property type="entry name" value="Fer4_7"/>
    <property type="match status" value="1"/>
</dbReference>
<evidence type="ECO:0000256" key="4">
    <source>
        <dbReference type="ARBA" id="ARBA00023004"/>
    </source>
</evidence>
<evidence type="ECO:0000256" key="3">
    <source>
        <dbReference type="ARBA" id="ARBA00022723"/>
    </source>
</evidence>
<dbReference type="Gene3D" id="1.20.1440.230">
    <property type="entry name" value="NADH-ubiquinone oxidoreductase 51kDa subunit, iron-sulphur binding domain"/>
    <property type="match status" value="1"/>
</dbReference>
<dbReference type="RefSeq" id="WP_062423279.1">
    <property type="nucleotide sequence ID" value="NZ_BBYA01000014.1"/>
</dbReference>
<evidence type="ECO:0000256" key="5">
    <source>
        <dbReference type="ARBA" id="ARBA00023014"/>
    </source>
</evidence>
<dbReference type="InterPro" id="IPR017896">
    <property type="entry name" value="4Fe4S_Fe-S-bd"/>
</dbReference>
<sequence length="593" mass="64357">MKYFRSHILVCVDPECLKKGAHEVMDAIQDELVAQGLIDEVQVLETSRIGDCSQGPEIMVYPEGVHYGGLTVDDVPFLVEEHFLKGRIAKKFIIETEKAKDEELSAPTPKEMRVVLRNCGKIDPENIEDYIAEDGYQAVAKVLTSMTPDDVIDVMLKSGERGRGGAGFPTGKKWSFARASTETPKYTVCNADEGDPGAFMNRRVLEGDPHAVLEGMIIAGYTIGSNQGYIYCRAEYPVAVHTLNIAIEQARSLGLLGKNILGTGFDFDLEVRMGAGAFVCGEETALMASIEGKRGEPRPRPPFPAVKGLFAKPTNINNVESYANVPQIILKGADWYSSLGTEKSKGTKTFALAGDLKKPGLVEVPLGITLRELVYDVGGGIKDDKGFKAAQIGGPMGGCLPSKYLDLPVDYESLISAGAMMGSGGLIVLDDETCMVDIARYFMDFTQDESCGKCTPCRVGTRRILEILQNICDGKGKDGDIETLEYLCKEINAASLCGLGQGAPNPVISTLKHFRNEYEAHIYDKRCPAKVCKALIHYSITDGVCTGCTVCARNCPVNAISGERRQTHVIDPDICIRCGICAQVCNFNAVEVK</sequence>
<dbReference type="InterPro" id="IPR019575">
    <property type="entry name" value="Nuop51_4Fe4S-bd"/>
</dbReference>
<dbReference type="EMBL" id="LGCK01000002">
    <property type="protein sequence ID" value="KPL74712.1"/>
    <property type="molecule type" value="Genomic_DNA"/>
</dbReference>
<dbReference type="PATRIC" id="fig|229920.5.peg.3037"/>
<dbReference type="GO" id="GO:0010181">
    <property type="term" value="F:FMN binding"/>
    <property type="evidence" value="ECO:0007669"/>
    <property type="project" value="InterPro"/>
</dbReference>
<dbReference type="SUPFAM" id="SSF54862">
    <property type="entry name" value="4Fe-4S ferredoxins"/>
    <property type="match status" value="1"/>
</dbReference>
<dbReference type="FunFam" id="1.20.1440.230:FF:000001">
    <property type="entry name" value="Mitochondrial NADH dehydrogenase flavoprotein 1"/>
    <property type="match status" value="1"/>
</dbReference>
<evidence type="ECO:0000256" key="2">
    <source>
        <dbReference type="ARBA" id="ARBA00022485"/>
    </source>
</evidence>
<comment type="caution">
    <text evidence="7">The sequence shown here is derived from an EMBL/GenBank/DDBJ whole genome shotgun (WGS) entry which is preliminary data.</text>
</comment>
<dbReference type="InterPro" id="IPR036249">
    <property type="entry name" value="Thioredoxin-like_sf"/>
</dbReference>
<dbReference type="PANTHER" id="PTHR43578">
    <property type="entry name" value="NADH-QUINONE OXIDOREDUCTASE SUBUNIT F"/>
    <property type="match status" value="1"/>
</dbReference>
<organism evidence="7 8">
    <name type="scientific">Leptolinea tardivitalis</name>
    <dbReference type="NCBI Taxonomy" id="229920"/>
    <lineage>
        <taxon>Bacteria</taxon>
        <taxon>Bacillati</taxon>
        <taxon>Chloroflexota</taxon>
        <taxon>Anaerolineae</taxon>
        <taxon>Anaerolineales</taxon>
        <taxon>Anaerolineaceae</taxon>
        <taxon>Leptolinea</taxon>
    </lineage>
</organism>
<dbReference type="SUPFAM" id="SSF52833">
    <property type="entry name" value="Thioredoxin-like"/>
    <property type="match status" value="1"/>
</dbReference>
<dbReference type="Pfam" id="PF10531">
    <property type="entry name" value="SLBB"/>
    <property type="match status" value="1"/>
</dbReference>
<dbReference type="STRING" id="229920.ADM99_01115"/>
<keyword evidence="5" id="KW-0411">Iron-sulfur</keyword>
<dbReference type="Gene3D" id="3.10.20.600">
    <property type="match status" value="1"/>
</dbReference>
<dbReference type="InterPro" id="IPR037207">
    <property type="entry name" value="Nuop51_4Fe4S-bd_sf"/>
</dbReference>
<keyword evidence="4" id="KW-0408">Iron</keyword>
<comment type="similarity">
    <text evidence="1">Belongs to the complex I 51 kDa subunit family.</text>
</comment>
<dbReference type="InterPro" id="IPR011538">
    <property type="entry name" value="Nuo51_FMN-bd"/>
</dbReference>
<dbReference type="GO" id="GO:0046872">
    <property type="term" value="F:metal ion binding"/>
    <property type="evidence" value="ECO:0007669"/>
    <property type="project" value="UniProtKB-KW"/>
</dbReference>
<dbReference type="AlphaFoldDB" id="A0A0P6XH59"/>
<dbReference type="Gene3D" id="6.10.250.1450">
    <property type="match status" value="1"/>
</dbReference>
<dbReference type="OrthoDB" id="9761899at2"/>
<name>A0A0P6XH59_9CHLR</name>
<evidence type="ECO:0000259" key="6">
    <source>
        <dbReference type="PROSITE" id="PS51379"/>
    </source>
</evidence>
<reference evidence="7 8" key="1">
    <citation type="submission" date="2015-07" db="EMBL/GenBank/DDBJ databases">
        <title>Genome sequence of Leptolinea tardivitalis DSM 16556.</title>
        <authorList>
            <person name="Hemp J."/>
            <person name="Ward L.M."/>
            <person name="Pace L.A."/>
            <person name="Fischer W.W."/>
        </authorList>
    </citation>
    <scope>NUCLEOTIDE SEQUENCE [LARGE SCALE GENOMIC DNA]</scope>
    <source>
        <strain evidence="7 8">YMTK-2</strain>
    </source>
</reference>
<dbReference type="SUPFAM" id="SSF142984">
    <property type="entry name" value="Nqo1 middle domain-like"/>
    <property type="match status" value="1"/>
</dbReference>
<dbReference type="InterPro" id="IPR001949">
    <property type="entry name" value="NADH-UbQ_OxRdtase_51kDa_CS"/>
</dbReference>
<dbReference type="SUPFAM" id="SSF140490">
    <property type="entry name" value="Nqo1C-terminal domain-like"/>
    <property type="match status" value="1"/>
</dbReference>
<accession>A0A0P6XH59</accession>
<dbReference type="Gene3D" id="3.40.30.10">
    <property type="entry name" value="Glutaredoxin"/>
    <property type="match status" value="1"/>
</dbReference>
<feature type="domain" description="4Fe-4S ferredoxin-type" evidence="6">
    <location>
        <begin position="566"/>
        <end position="593"/>
    </location>
</feature>
<dbReference type="Pfam" id="PF10589">
    <property type="entry name" value="NADH_4Fe-4S"/>
    <property type="match status" value="1"/>
</dbReference>
<protein>
    <submittedName>
        <fullName evidence="7">NADH dehydrogenase</fullName>
    </submittedName>
</protein>
<dbReference type="GO" id="GO:0051539">
    <property type="term" value="F:4 iron, 4 sulfur cluster binding"/>
    <property type="evidence" value="ECO:0007669"/>
    <property type="project" value="UniProtKB-KW"/>
</dbReference>
<dbReference type="PROSITE" id="PS51379">
    <property type="entry name" value="4FE4S_FER_2"/>
    <property type="match status" value="2"/>
</dbReference>
<dbReference type="SMART" id="SM00928">
    <property type="entry name" value="NADH_4Fe-4S"/>
    <property type="match status" value="1"/>
</dbReference>
<dbReference type="PROSITE" id="PS00645">
    <property type="entry name" value="COMPLEX1_51K_2"/>
    <property type="match status" value="1"/>
</dbReference>
<dbReference type="FunFam" id="3.40.50.11540:FF:000001">
    <property type="entry name" value="NADH dehydrogenase [ubiquinone] flavoprotein 1, mitochondrial"/>
    <property type="match status" value="1"/>
</dbReference>
<evidence type="ECO:0000313" key="7">
    <source>
        <dbReference type="EMBL" id="KPL74712.1"/>
    </source>
</evidence>
<dbReference type="Gene3D" id="3.30.70.20">
    <property type="match status" value="1"/>
</dbReference>
<keyword evidence="2" id="KW-0004">4Fe-4S</keyword>
<keyword evidence="8" id="KW-1185">Reference proteome</keyword>
<proteinExistence type="inferred from homology"/>